<keyword evidence="8" id="KW-0472">Membrane</keyword>
<dbReference type="EMBL" id="JBHRSW010000014">
    <property type="protein sequence ID" value="MFC3121714.1"/>
    <property type="molecule type" value="Genomic_DNA"/>
</dbReference>
<name>A0ABV7FN23_9ALTE</name>
<reference evidence="11" key="1">
    <citation type="journal article" date="2019" name="Int. J. Syst. Evol. Microbiol.">
        <title>The Global Catalogue of Microorganisms (GCM) 10K type strain sequencing project: providing services to taxonomists for standard genome sequencing and annotation.</title>
        <authorList>
            <consortium name="The Broad Institute Genomics Platform"/>
            <consortium name="The Broad Institute Genome Sequencing Center for Infectious Disease"/>
            <person name="Wu L."/>
            <person name="Ma J."/>
        </authorList>
    </citation>
    <scope>NUCLEOTIDE SEQUENCE [LARGE SCALE GENOMIC DNA]</scope>
    <source>
        <strain evidence="11">KCTC 52473</strain>
    </source>
</reference>
<gene>
    <name evidence="10" type="ORF">ACFOHL_08775</name>
</gene>
<evidence type="ECO:0000313" key="11">
    <source>
        <dbReference type="Proteomes" id="UP001595478"/>
    </source>
</evidence>
<dbReference type="InterPro" id="IPR036097">
    <property type="entry name" value="HisK_dim/P_sf"/>
</dbReference>
<dbReference type="RefSeq" id="WP_376919849.1">
    <property type="nucleotide sequence ID" value="NZ_JBHRSW010000014.1"/>
</dbReference>
<keyword evidence="7" id="KW-0175">Coiled coil</keyword>
<organism evidence="10 11">
    <name type="scientific">Agaribacter flavus</name>
    <dbReference type="NCBI Taxonomy" id="1902781"/>
    <lineage>
        <taxon>Bacteria</taxon>
        <taxon>Pseudomonadati</taxon>
        <taxon>Pseudomonadota</taxon>
        <taxon>Gammaproteobacteria</taxon>
        <taxon>Alteromonadales</taxon>
        <taxon>Alteromonadaceae</taxon>
        <taxon>Agaribacter</taxon>
    </lineage>
</organism>
<dbReference type="InterPro" id="IPR005467">
    <property type="entry name" value="His_kinase_dom"/>
</dbReference>
<protein>
    <recommendedName>
        <fullName evidence="2">histidine kinase</fullName>
        <ecNumber evidence="2">2.7.13.3</ecNumber>
    </recommendedName>
</protein>
<keyword evidence="6" id="KW-0902">Two-component regulatory system</keyword>
<evidence type="ECO:0000256" key="8">
    <source>
        <dbReference type="SAM" id="Phobius"/>
    </source>
</evidence>
<accession>A0ABV7FN23</accession>
<evidence type="ECO:0000256" key="5">
    <source>
        <dbReference type="ARBA" id="ARBA00022777"/>
    </source>
</evidence>
<comment type="caution">
    <text evidence="10">The sequence shown here is derived from an EMBL/GenBank/DDBJ whole genome shotgun (WGS) entry which is preliminary data.</text>
</comment>
<feature type="domain" description="Histidine kinase" evidence="9">
    <location>
        <begin position="421"/>
        <end position="634"/>
    </location>
</feature>
<dbReference type="Gene3D" id="1.10.287.130">
    <property type="match status" value="1"/>
</dbReference>
<evidence type="ECO:0000256" key="7">
    <source>
        <dbReference type="SAM" id="Coils"/>
    </source>
</evidence>
<dbReference type="InterPro" id="IPR004358">
    <property type="entry name" value="Sig_transdc_His_kin-like_C"/>
</dbReference>
<dbReference type="Gene3D" id="3.30.565.10">
    <property type="entry name" value="Histidine kinase-like ATPase, C-terminal domain"/>
    <property type="match status" value="1"/>
</dbReference>
<sequence length="634" mass="72005">MNKKPKQKSFFQFFNRVFLSLSGVILGVTLLSGFIFSRLYLSVEKTVEYTVPSVNRVASIGANTVLLSTLIPRISSVTEIDKLDILKQQINQSLQQIDENFSDIDTPDEQQNSISTLVANLKQSIDDYINLKTASLQQTVKLVPLNTRLLDALSIAIQEMRLLAVDVELVLFKTNKENELKQNLTRMGFINDIISDLELLSTIVLNTNNEDKPLVLEQVQEEFNTIFRNITFSLSNIDIDTPDTLHLAIRDVYSLALSNGNYFERIIKQSETNIKVVAGAESIERTINEVSAELTPILSARAEQDSVALSSLLSFTHLYFAIVIMITVVTLLFVAYINRVVIPRRIIQPLQDMAQDIVKLSRDEVKTLQFSHDSTELQEIKQALLIFQQNAEQLRHREDELLNANSQLTQLNKNLNMFIRVSSHDLRTPLRGIEVLAHMIEEDLDNNEIASAKRHNARVKTRVKRIDQLVASLSEYVRAERPETNIVEVEFKALVDECIDLLNVPTSFEFTIDTQVAKIRINQIAFTTVIRNLIDNAIKHHDCDQGAIEITLSESQSHYEISVVDDGPGVPARFQERIFKPFETLQPKDKVEGSGMGLSIIKKLIEHHKGDIHLQSPIDDERGARFTFTWEKML</sequence>
<evidence type="ECO:0000256" key="4">
    <source>
        <dbReference type="ARBA" id="ARBA00022679"/>
    </source>
</evidence>
<dbReference type="Pfam" id="PF00512">
    <property type="entry name" value="HisKA"/>
    <property type="match status" value="1"/>
</dbReference>
<dbReference type="SMART" id="SM00388">
    <property type="entry name" value="HisKA"/>
    <property type="match status" value="1"/>
</dbReference>
<dbReference type="SUPFAM" id="SSF55874">
    <property type="entry name" value="ATPase domain of HSP90 chaperone/DNA topoisomerase II/histidine kinase"/>
    <property type="match status" value="1"/>
</dbReference>
<comment type="catalytic activity">
    <reaction evidence="1">
        <text>ATP + protein L-histidine = ADP + protein N-phospho-L-histidine.</text>
        <dbReference type="EC" id="2.7.13.3"/>
    </reaction>
</comment>
<keyword evidence="10" id="KW-0547">Nucleotide-binding</keyword>
<keyword evidence="11" id="KW-1185">Reference proteome</keyword>
<evidence type="ECO:0000256" key="6">
    <source>
        <dbReference type="ARBA" id="ARBA00023012"/>
    </source>
</evidence>
<keyword evidence="4" id="KW-0808">Transferase</keyword>
<evidence type="ECO:0000259" key="9">
    <source>
        <dbReference type="PROSITE" id="PS50109"/>
    </source>
</evidence>
<dbReference type="PRINTS" id="PR00344">
    <property type="entry name" value="BCTRLSENSOR"/>
</dbReference>
<dbReference type="SUPFAM" id="SSF47384">
    <property type="entry name" value="Homodimeric domain of signal transducing histidine kinase"/>
    <property type="match status" value="1"/>
</dbReference>
<evidence type="ECO:0000256" key="1">
    <source>
        <dbReference type="ARBA" id="ARBA00000085"/>
    </source>
</evidence>
<keyword evidence="8" id="KW-0812">Transmembrane</keyword>
<feature type="transmembrane region" description="Helical" evidence="8">
    <location>
        <begin position="318"/>
        <end position="337"/>
    </location>
</feature>
<keyword evidence="10" id="KW-0067">ATP-binding</keyword>
<dbReference type="InterPro" id="IPR036890">
    <property type="entry name" value="HATPase_C_sf"/>
</dbReference>
<dbReference type="PANTHER" id="PTHR43711">
    <property type="entry name" value="TWO-COMPONENT HISTIDINE KINASE"/>
    <property type="match status" value="1"/>
</dbReference>
<evidence type="ECO:0000256" key="2">
    <source>
        <dbReference type="ARBA" id="ARBA00012438"/>
    </source>
</evidence>
<proteinExistence type="predicted"/>
<dbReference type="Proteomes" id="UP001595478">
    <property type="component" value="Unassembled WGS sequence"/>
</dbReference>
<dbReference type="SMART" id="SM00387">
    <property type="entry name" value="HATPase_c"/>
    <property type="match status" value="1"/>
</dbReference>
<dbReference type="EC" id="2.7.13.3" evidence="2"/>
<evidence type="ECO:0000256" key="3">
    <source>
        <dbReference type="ARBA" id="ARBA00022553"/>
    </source>
</evidence>
<dbReference type="InterPro" id="IPR003661">
    <property type="entry name" value="HisK_dim/P_dom"/>
</dbReference>
<dbReference type="CDD" id="cd00075">
    <property type="entry name" value="HATPase"/>
    <property type="match status" value="1"/>
</dbReference>
<evidence type="ECO:0000313" key="10">
    <source>
        <dbReference type="EMBL" id="MFC3121714.1"/>
    </source>
</evidence>
<dbReference type="CDD" id="cd00082">
    <property type="entry name" value="HisKA"/>
    <property type="match status" value="1"/>
</dbReference>
<keyword evidence="3" id="KW-0597">Phosphoprotein</keyword>
<dbReference type="PROSITE" id="PS50109">
    <property type="entry name" value="HIS_KIN"/>
    <property type="match status" value="1"/>
</dbReference>
<keyword evidence="5" id="KW-0418">Kinase</keyword>
<dbReference type="Pfam" id="PF02518">
    <property type="entry name" value="HATPase_c"/>
    <property type="match status" value="1"/>
</dbReference>
<dbReference type="InterPro" id="IPR050736">
    <property type="entry name" value="Sensor_HK_Regulatory"/>
</dbReference>
<feature type="coiled-coil region" evidence="7">
    <location>
        <begin position="377"/>
        <end position="414"/>
    </location>
</feature>
<dbReference type="GO" id="GO:0005524">
    <property type="term" value="F:ATP binding"/>
    <property type="evidence" value="ECO:0007669"/>
    <property type="project" value="UniProtKB-KW"/>
</dbReference>
<dbReference type="InterPro" id="IPR003594">
    <property type="entry name" value="HATPase_dom"/>
</dbReference>
<dbReference type="PANTHER" id="PTHR43711:SF31">
    <property type="entry name" value="HISTIDINE KINASE"/>
    <property type="match status" value="1"/>
</dbReference>
<keyword evidence="8" id="KW-1133">Transmembrane helix</keyword>